<dbReference type="InterPro" id="IPR035959">
    <property type="entry name" value="RutC-like_sf"/>
</dbReference>
<organism evidence="2 3">
    <name type="scientific">Mycolicibacterium confluentis</name>
    <dbReference type="NCBI Taxonomy" id="28047"/>
    <lineage>
        <taxon>Bacteria</taxon>
        <taxon>Bacillati</taxon>
        <taxon>Actinomycetota</taxon>
        <taxon>Actinomycetes</taxon>
        <taxon>Mycobacteriales</taxon>
        <taxon>Mycobacteriaceae</taxon>
        <taxon>Mycolicibacterium</taxon>
    </lineage>
</organism>
<dbReference type="Proteomes" id="UP000466931">
    <property type="component" value="Chromosome"/>
</dbReference>
<dbReference type="AlphaFoldDB" id="A0A7I7Y4L2"/>
<dbReference type="EMBL" id="AP022612">
    <property type="protein sequence ID" value="BBZ36264.1"/>
    <property type="molecule type" value="Genomic_DNA"/>
</dbReference>
<sequence length="135" mass="14121">MPITLLNPDGLPQHDIYRQVAVATGTKLVFVAGQVARTAEGERVGEGDLAAQVEQCYENLATALAAAGASFDDVTKLTAYFVEWAPEKMSQWVEGVARASARLGITTAPPLTGIGVAALAEPDLLVEVEAVAVID</sequence>
<proteinExistence type="inferred from homology"/>
<reference evidence="2" key="1">
    <citation type="journal article" date="2019" name="Emerg. Microbes Infect.">
        <title>Comprehensive subspecies identification of 175 nontuberculous mycobacteria species based on 7547 genomic profiles.</title>
        <authorList>
            <person name="Matsumoto Y."/>
            <person name="Kinjo T."/>
            <person name="Motooka D."/>
            <person name="Nabeya D."/>
            <person name="Jung N."/>
            <person name="Uechi K."/>
            <person name="Horii T."/>
            <person name="Iida T."/>
            <person name="Fujita J."/>
            <person name="Nakamura S."/>
        </authorList>
    </citation>
    <scope>NUCLEOTIDE SEQUENCE [LARGE SCALE GENOMIC DNA]</scope>
    <source>
        <strain evidence="2">JCM 13671</strain>
    </source>
</reference>
<dbReference type="PANTHER" id="PTHR11803">
    <property type="entry name" value="2-IMINOBUTANOATE/2-IMINOPROPANOATE DEAMINASE RIDA"/>
    <property type="match status" value="1"/>
</dbReference>
<dbReference type="GO" id="GO:0005829">
    <property type="term" value="C:cytosol"/>
    <property type="evidence" value="ECO:0007669"/>
    <property type="project" value="TreeGrafter"/>
</dbReference>
<dbReference type="InterPro" id="IPR006175">
    <property type="entry name" value="YjgF/YER057c/UK114"/>
</dbReference>
<dbReference type="RefSeq" id="WP_085152045.1">
    <property type="nucleotide sequence ID" value="NZ_AP022612.1"/>
</dbReference>
<dbReference type="OrthoDB" id="3212792at2"/>
<evidence type="ECO:0000313" key="3">
    <source>
        <dbReference type="Proteomes" id="UP000466931"/>
    </source>
</evidence>
<protein>
    <submittedName>
        <fullName evidence="2">Enamine deaminase RidA</fullName>
    </submittedName>
</protein>
<dbReference type="Gene3D" id="3.30.1330.40">
    <property type="entry name" value="RutC-like"/>
    <property type="match status" value="1"/>
</dbReference>
<evidence type="ECO:0000256" key="1">
    <source>
        <dbReference type="ARBA" id="ARBA00010552"/>
    </source>
</evidence>
<accession>A0A7I7Y4L2</accession>
<dbReference type="Pfam" id="PF01042">
    <property type="entry name" value="Ribonuc_L-PSP"/>
    <property type="match status" value="1"/>
</dbReference>
<evidence type="ECO:0000313" key="2">
    <source>
        <dbReference type="EMBL" id="BBZ36264.1"/>
    </source>
</evidence>
<dbReference type="SUPFAM" id="SSF55298">
    <property type="entry name" value="YjgF-like"/>
    <property type="match status" value="1"/>
</dbReference>
<keyword evidence="3" id="KW-1185">Reference proteome</keyword>
<name>A0A7I7Y4L2_9MYCO</name>
<dbReference type="CDD" id="cd00448">
    <property type="entry name" value="YjgF_YER057c_UK114_family"/>
    <property type="match status" value="1"/>
</dbReference>
<gene>
    <name evidence="2" type="ORF">MCNF_48690</name>
</gene>
<dbReference type="GO" id="GO:0019239">
    <property type="term" value="F:deaminase activity"/>
    <property type="evidence" value="ECO:0007669"/>
    <property type="project" value="TreeGrafter"/>
</dbReference>
<comment type="similarity">
    <text evidence="1">Belongs to the RutC family.</text>
</comment>
<reference evidence="2" key="2">
    <citation type="submission" date="2020-02" db="EMBL/GenBank/DDBJ databases">
        <authorList>
            <person name="Matsumoto Y."/>
            <person name="Motooka D."/>
            <person name="Nakamura S."/>
        </authorList>
    </citation>
    <scope>NUCLEOTIDE SEQUENCE</scope>
    <source>
        <strain evidence="2">JCM 13671</strain>
    </source>
</reference>
<dbReference type="PANTHER" id="PTHR11803:SF58">
    <property type="entry name" value="PROTEIN HMF1-RELATED"/>
    <property type="match status" value="1"/>
</dbReference>